<protein>
    <submittedName>
        <fullName evidence="5">Macrophage mannose receptor 1</fullName>
    </submittedName>
</protein>
<dbReference type="InterPro" id="IPR016187">
    <property type="entry name" value="CTDL_fold"/>
</dbReference>
<keyword evidence="2" id="KW-1133">Transmembrane helix</keyword>
<feature type="signal peptide" evidence="3">
    <location>
        <begin position="1"/>
        <end position="23"/>
    </location>
</feature>
<dbReference type="EMBL" id="JI165560">
    <property type="protein sequence ID" value="ADY41148.1"/>
    <property type="molecule type" value="mRNA"/>
</dbReference>
<sequence length="1114" mass="126745">MRYKYCCTKSLIFLVVLFASTLSTREFHAPSNNEDGQSEDSIIKRKQVEDEPIEEAMMSCHPGWSPLADDLSGTFTHCIKVFMTYRMTWQQAEESCTHFSGAHLISLKDAQSVLWMSNAVKSEARSQITAPWLERMYKRTPHLGWWIGLGQLCPNEDVKKMPKMRWTDGETFNDNSRKKIGDLEIRIPKLDEWNKQYCISYHSEKTTIDNNTVEYFNMSECNERKNFICKMPALSVEQSRAGFIFSAKEEDKSAELIAEKANEMSDEYPCGKDPLYCPLKDERSGMTICYHLLARAHFWQQARQACEAEYDADLASIHSKRESDYIYRMAMMQPSVTGETKFWIGLHRRNAQRQYEWSDGTSLNYMEMRTVEENDDEGNEFGACNALKLNTSSRSLLSTALYDRLFIPTPPTKHESVYSWVHQRCDNKRLAICQKSGFGSKSKSKLSKKEKQKEKFSSWKCPDGFKLFRGMCYKVFGTKKGKGQTFMEAKKSCENIESTLVSITDPYEQGFVLSMLRGVNNDAWIGMDMTGGRVRWMDAEPVQMTRFSPENRVIKIGNEKHVFQSAHIVGFSQDACVSLDATKMIGYWDLTFNISEVMLPVLSGQKKTLVSGQCNTKKLPFICEKYAEEANEETNEKPCYTNGDVTYCFLSNDEDKTLNGHYTFAEGKQLCSMLPKNAAYSAHENAYGQLAQADDLFEWSFLTSNAIQNGYEQFYMGVEFNETSGFVRTDGVRVRLAPWGDGEPNLKNGNCVVTKLGIEGPAWFMAPCTSTRQLVCRLTKEQPMAELEHEVLCPKGKENWILGETHCYYLVANTTLISSGYKADHDCFKLYNADLASFETKQDFDRFKEHIIADKLAVSSAFIGLVKQGKDAFAWKDLSPVTFVKWDKGEPDDSLGRDNEECVQMKLKEDFAWQTVTCWQNRHFICSVPVLGKYQRDTKLQSSGDEVSEDKIPELPSPDEKDVDKNEDKEGNSEKEDAEKKGGDEKETQKEDETSISNPEDTKVQEDETDEDETSISNPVDTKVQEDEADEDEKTIDKKQEAEEKAVENEGDPIATSSSTGGMPLGSIIGAVVGVVFALAIAFAYVRRRIGTSRSRQQRIMQFDALQNEDEYAI</sequence>
<feature type="chain" id="PRO_5003265638" evidence="3">
    <location>
        <begin position="24"/>
        <end position="1114"/>
    </location>
</feature>
<feature type="domain" description="C-type lectin" evidence="4">
    <location>
        <begin position="289"/>
        <end position="434"/>
    </location>
</feature>
<dbReference type="PROSITE" id="PS50041">
    <property type="entry name" value="C_TYPE_LECTIN_2"/>
    <property type="match status" value="5"/>
</dbReference>
<keyword evidence="2" id="KW-0812">Transmembrane</keyword>
<dbReference type="Pfam" id="PF00059">
    <property type="entry name" value="Lectin_C"/>
    <property type="match status" value="3"/>
</dbReference>
<feature type="compositionally biased region" description="Basic and acidic residues" evidence="1">
    <location>
        <begin position="949"/>
        <end position="993"/>
    </location>
</feature>
<organism evidence="5">
    <name type="scientific">Ascaris suum</name>
    <name type="common">Pig roundworm</name>
    <name type="synonym">Ascaris lumbricoides</name>
    <dbReference type="NCBI Taxonomy" id="6253"/>
    <lineage>
        <taxon>Eukaryota</taxon>
        <taxon>Metazoa</taxon>
        <taxon>Ecdysozoa</taxon>
        <taxon>Nematoda</taxon>
        <taxon>Chromadorea</taxon>
        <taxon>Rhabditida</taxon>
        <taxon>Spirurina</taxon>
        <taxon>Ascaridomorpha</taxon>
        <taxon>Ascaridoidea</taxon>
        <taxon>Ascarididae</taxon>
        <taxon>Ascaris</taxon>
    </lineage>
</organism>
<feature type="domain" description="C-type lectin" evidence="4">
    <location>
        <begin position="468"/>
        <end position="589"/>
    </location>
</feature>
<dbReference type="Gene3D" id="3.10.100.10">
    <property type="entry name" value="Mannose-Binding Protein A, subunit A"/>
    <property type="match status" value="5"/>
</dbReference>
<feature type="domain" description="C-type lectin" evidence="4">
    <location>
        <begin position="74"/>
        <end position="230"/>
    </location>
</feature>
<dbReference type="PANTHER" id="PTHR22803">
    <property type="entry name" value="MANNOSE, PHOSPHOLIPASE, LECTIN RECEPTOR RELATED"/>
    <property type="match status" value="1"/>
</dbReference>
<dbReference type="InterPro" id="IPR050111">
    <property type="entry name" value="C-type_lectin/snaclec_domain"/>
</dbReference>
<dbReference type="SUPFAM" id="SSF56436">
    <property type="entry name" value="C-type lectin-like"/>
    <property type="match status" value="5"/>
</dbReference>
<accession>F1KTE4</accession>
<proteinExistence type="evidence at transcript level"/>
<feature type="domain" description="C-type lectin" evidence="4">
    <location>
        <begin position="803"/>
        <end position="927"/>
    </location>
</feature>
<dbReference type="CDD" id="cd00037">
    <property type="entry name" value="CLECT"/>
    <property type="match status" value="4"/>
</dbReference>
<reference evidence="5" key="1">
    <citation type="journal article" date="2011" name="Genome Res.">
        <title>Deep small RNA sequencing from the nematode Ascaris reveals conservation, functional diversification, and novel developmental profiles.</title>
        <authorList>
            <person name="Wang J."/>
            <person name="Czech B."/>
            <person name="Crunk A."/>
            <person name="Wallace A."/>
            <person name="Mitreva M."/>
            <person name="Hannon G.J."/>
            <person name="Davis R.E."/>
        </authorList>
    </citation>
    <scope>NUCLEOTIDE SEQUENCE</scope>
</reference>
<feature type="transmembrane region" description="Helical" evidence="2">
    <location>
        <begin position="1065"/>
        <end position="1086"/>
    </location>
</feature>
<keyword evidence="5" id="KW-0675">Receptor</keyword>
<feature type="domain" description="C-type lectin" evidence="4">
    <location>
        <begin position="647"/>
        <end position="777"/>
    </location>
</feature>
<dbReference type="SMART" id="SM00034">
    <property type="entry name" value="CLECT"/>
    <property type="match status" value="5"/>
</dbReference>
<evidence type="ECO:0000256" key="1">
    <source>
        <dbReference type="SAM" id="MobiDB-lite"/>
    </source>
</evidence>
<dbReference type="AlphaFoldDB" id="F1KTE4"/>
<evidence type="ECO:0000256" key="2">
    <source>
        <dbReference type="SAM" id="Phobius"/>
    </source>
</evidence>
<dbReference type="InterPro" id="IPR016186">
    <property type="entry name" value="C-type_lectin-like/link_sf"/>
</dbReference>
<dbReference type="InterPro" id="IPR001304">
    <property type="entry name" value="C-type_lectin-like"/>
</dbReference>
<keyword evidence="2" id="KW-0472">Membrane</keyword>
<feature type="compositionally biased region" description="Basic and acidic residues" evidence="1">
    <location>
        <begin position="1035"/>
        <end position="1048"/>
    </location>
</feature>
<evidence type="ECO:0000259" key="4">
    <source>
        <dbReference type="PROSITE" id="PS50041"/>
    </source>
</evidence>
<keyword evidence="3" id="KW-0732">Signal</keyword>
<evidence type="ECO:0000313" key="5">
    <source>
        <dbReference type="EMBL" id="ADY41148.1"/>
    </source>
</evidence>
<feature type="region of interest" description="Disordered" evidence="1">
    <location>
        <begin position="940"/>
        <end position="1063"/>
    </location>
</feature>
<name>F1KTE4_ASCSU</name>
<evidence type="ECO:0000256" key="3">
    <source>
        <dbReference type="SAM" id="SignalP"/>
    </source>
</evidence>